<gene>
    <name evidence="1" type="ORF">E2C01_069039</name>
</gene>
<keyword evidence="2" id="KW-1185">Reference proteome</keyword>
<sequence>MLQLMTCHSKSRGLDWLGRHPRGLLRCFSTRWKLNLKSQLRNLKKLLQQVHSLLGQSNATSRITSAMSIRHHNTNSF</sequence>
<accession>A0A5B7HZJ2</accession>
<comment type="caution">
    <text evidence="1">The sequence shown here is derived from an EMBL/GenBank/DDBJ whole genome shotgun (WGS) entry which is preliminary data.</text>
</comment>
<dbReference type="AlphaFoldDB" id="A0A5B7HZJ2"/>
<organism evidence="1 2">
    <name type="scientific">Portunus trituberculatus</name>
    <name type="common">Swimming crab</name>
    <name type="synonym">Neptunus trituberculatus</name>
    <dbReference type="NCBI Taxonomy" id="210409"/>
    <lineage>
        <taxon>Eukaryota</taxon>
        <taxon>Metazoa</taxon>
        <taxon>Ecdysozoa</taxon>
        <taxon>Arthropoda</taxon>
        <taxon>Crustacea</taxon>
        <taxon>Multicrustacea</taxon>
        <taxon>Malacostraca</taxon>
        <taxon>Eumalacostraca</taxon>
        <taxon>Eucarida</taxon>
        <taxon>Decapoda</taxon>
        <taxon>Pleocyemata</taxon>
        <taxon>Brachyura</taxon>
        <taxon>Eubrachyura</taxon>
        <taxon>Portunoidea</taxon>
        <taxon>Portunidae</taxon>
        <taxon>Portuninae</taxon>
        <taxon>Portunus</taxon>
    </lineage>
</organism>
<evidence type="ECO:0000313" key="2">
    <source>
        <dbReference type="Proteomes" id="UP000324222"/>
    </source>
</evidence>
<protein>
    <submittedName>
        <fullName evidence="1">Uncharacterized protein</fullName>
    </submittedName>
</protein>
<dbReference type="Proteomes" id="UP000324222">
    <property type="component" value="Unassembled WGS sequence"/>
</dbReference>
<reference evidence="1 2" key="1">
    <citation type="submission" date="2019-05" db="EMBL/GenBank/DDBJ databases">
        <title>Another draft genome of Portunus trituberculatus and its Hox gene families provides insights of decapod evolution.</title>
        <authorList>
            <person name="Jeong J.-H."/>
            <person name="Song I."/>
            <person name="Kim S."/>
            <person name="Choi T."/>
            <person name="Kim D."/>
            <person name="Ryu S."/>
            <person name="Kim W."/>
        </authorList>
    </citation>
    <scope>NUCLEOTIDE SEQUENCE [LARGE SCALE GENOMIC DNA]</scope>
    <source>
        <tissue evidence="1">Muscle</tissue>
    </source>
</reference>
<evidence type="ECO:0000313" key="1">
    <source>
        <dbReference type="EMBL" id="MPC74667.1"/>
    </source>
</evidence>
<proteinExistence type="predicted"/>
<name>A0A5B7HZJ2_PORTR</name>
<dbReference type="EMBL" id="VSRR010039434">
    <property type="protein sequence ID" value="MPC74667.1"/>
    <property type="molecule type" value="Genomic_DNA"/>
</dbReference>